<keyword evidence="2" id="KW-1185">Reference proteome</keyword>
<organism evidence="1 2">
    <name type="scientific">Ramazzottius varieornatus</name>
    <name type="common">Water bear</name>
    <name type="synonym">Tardigrade</name>
    <dbReference type="NCBI Taxonomy" id="947166"/>
    <lineage>
        <taxon>Eukaryota</taxon>
        <taxon>Metazoa</taxon>
        <taxon>Ecdysozoa</taxon>
        <taxon>Tardigrada</taxon>
        <taxon>Eutardigrada</taxon>
        <taxon>Parachela</taxon>
        <taxon>Hypsibioidea</taxon>
        <taxon>Ramazzottiidae</taxon>
        <taxon>Ramazzottius</taxon>
    </lineage>
</organism>
<dbReference type="EMBL" id="BDGG01000001">
    <property type="protein sequence ID" value="GAU88251.1"/>
    <property type="molecule type" value="Genomic_DNA"/>
</dbReference>
<name>A0A1D1UFM6_RAMVA</name>
<proteinExistence type="predicted"/>
<evidence type="ECO:0000313" key="2">
    <source>
        <dbReference type="Proteomes" id="UP000186922"/>
    </source>
</evidence>
<evidence type="ECO:0000313" key="1">
    <source>
        <dbReference type="EMBL" id="GAU88251.1"/>
    </source>
</evidence>
<gene>
    <name evidence="1" type="primary">RvY_00990-1</name>
    <name evidence="1" type="synonym">RvY_00990.1</name>
    <name evidence="1" type="ORF">RvY_00990</name>
</gene>
<sequence>MPKYCTSNASLAWFCEFNAELLRYHIHCLEVIDKVCHMPGFANEHSGYISRLASFQSICGAYWKRRAYWMNQGLPEALKATLFVRSTIEDHTNPAKGIRLNLNTELLQVLDDQRFVAQNKQQTTSESVLNYFTKLGPAELSRDFEEFLRRMVNLQSKAPHALKELLTVGTFESQTLVHLGVSRYKWKNVMNEFVGLFGKMIKTLHHCEYVNTKVLDTYSSKLDQICNHISLLCITLFAEKGCWDALEFQQILPIWFAQIVKDLEHASATAELALSHASNLIAHLTAPTRTQFDKDISPLWTKPPKVIINPDNPRISETVRDESRLNEAFLTYAYSAMLTFERMIFGVMEKMTLTTLEDMVNKLFPFNR</sequence>
<dbReference type="AlphaFoldDB" id="A0A1D1UFM6"/>
<dbReference type="Proteomes" id="UP000186922">
    <property type="component" value="Unassembled WGS sequence"/>
</dbReference>
<comment type="caution">
    <text evidence="1">The sequence shown here is derived from an EMBL/GenBank/DDBJ whole genome shotgun (WGS) entry which is preliminary data.</text>
</comment>
<reference evidence="1 2" key="1">
    <citation type="journal article" date="2016" name="Nat. Commun.">
        <title>Extremotolerant tardigrade genome and improved radiotolerance of human cultured cells by tardigrade-unique protein.</title>
        <authorList>
            <person name="Hashimoto T."/>
            <person name="Horikawa D.D."/>
            <person name="Saito Y."/>
            <person name="Kuwahara H."/>
            <person name="Kozuka-Hata H."/>
            <person name="Shin-I T."/>
            <person name="Minakuchi Y."/>
            <person name="Ohishi K."/>
            <person name="Motoyama A."/>
            <person name="Aizu T."/>
            <person name="Enomoto A."/>
            <person name="Kondo K."/>
            <person name="Tanaka S."/>
            <person name="Hara Y."/>
            <person name="Koshikawa S."/>
            <person name="Sagara H."/>
            <person name="Miura T."/>
            <person name="Yokobori S."/>
            <person name="Miyagawa K."/>
            <person name="Suzuki Y."/>
            <person name="Kubo T."/>
            <person name="Oyama M."/>
            <person name="Kohara Y."/>
            <person name="Fujiyama A."/>
            <person name="Arakawa K."/>
            <person name="Katayama T."/>
            <person name="Toyoda A."/>
            <person name="Kunieda T."/>
        </authorList>
    </citation>
    <scope>NUCLEOTIDE SEQUENCE [LARGE SCALE GENOMIC DNA]</scope>
    <source>
        <strain evidence="1 2">YOKOZUNA-1</strain>
    </source>
</reference>
<protein>
    <submittedName>
        <fullName evidence="1">Uncharacterized protein</fullName>
    </submittedName>
</protein>
<accession>A0A1D1UFM6</accession>